<sequence length="484" mass="53554">MVAQRSDARRRGVAKPQRTQPLPHVTPSQQPSPQHHHHLQHYQPSAPTALATPQTTAAPPPPPTSSTALFKTATEAPTSTATHLQLLFSSNTPLSSRSTPFPGSSGGHALGRLELEHLASTRLTTDRIRPFRPPISPSRPQLLQPSRPAPLDPLPEPPPVPDPQPARKPRQTQASDKPDKSTTSRRSRARPPTPPLFSQTAPTPEQPPQPSSPTLLGPVLLPSPPPPAQPSDSMADFLRASTMSSSFPFSSSYKDTPSSTTSSSTVTSTSQLHQSPNTPPTKTGKDAGVKLPKFKTHQEKVEFLREKIARMQKEEEEIMQQMIDTQREKEVLETVYNRLAEQEKRRDSSMSYRLFVCCCEWRFRSSGTKACHYLLPAFMSEFASLFPISQMPYMRGMTSDFAEESRHIGFRALMGRKLEYDGFQSSEILAVLSLNYPKLPRLRIIMSMSSLANDMLDMGWFITVALLSSSLPSAGLGCKRRLDP</sequence>
<name>A0A3N4I3Z8_ASCIM</name>
<evidence type="ECO:0000313" key="3">
    <source>
        <dbReference type="EMBL" id="RPA80116.1"/>
    </source>
</evidence>
<evidence type="ECO:0000256" key="2">
    <source>
        <dbReference type="SAM" id="MobiDB-lite"/>
    </source>
</evidence>
<feature type="coiled-coil region" evidence="1">
    <location>
        <begin position="294"/>
        <end position="342"/>
    </location>
</feature>
<dbReference type="AlphaFoldDB" id="A0A3N4I3Z8"/>
<keyword evidence="1" id="KW-0175">Coiled coil</keyword>
<dbReference type="EMBL" id="ML119691">
    <property type="protein sequence ID" value="RPA80116.1"/>
    <property type="molecule type" value="Genomic_DNA"/>
</dbReference>
<proteinExistence type="predicted"/>
<dbReference type="Proteomes" id="UP000275078">
    <property type="component" value="Unassembled WGS sequence"/>
</dbReference>
<accession>A0A3N4I3Z8</accession>
<feature type="compositionally biased region" description="Basic and acidic residues" evidence="2">
    <location>
        <begin position="111"/>
        <end position="129"/>
    </location>
</feature>
<organism evidence="3 4">
    <name type="scientific">Ascobolus immersus RN42</name>
    <dbReference type="NCBI Taxonomy" id="1160509"/>
    <lineage>
        <taxon>Eukaryota</taxon>
        <taxon>Fungi</taxon>
        <taxon>Dikarya</taxon>
        <taxon>Ascomycota</taxon>
        <taxon>Pezizomycotina</taxon>
        <taxon>Pezizomycetes</taxon>
        <taxon>Pezizales</taxon>
        <taxon>Ascobolaceae</taxon>
        <taxon>Ascobolus</taxon>
    </lineage>
</organism>
<feature type="compositionally biased region" description="Low complexity" evidence="2">
    <location>
        <begin position="41"/>
        <end position="57"/>
    </location>
</feature>
<evidence type="ECO:0000256" key="1">
    <source>
        <dbReference type="SAM" id="Coils"/>
    </source>
</evidence>
<reference evidence="3 4" key="1">
    <citation type="journal article" date="2018" name="Nat. Ecol. Evol.">
        <title>Pezizomycetes genomes reveal the molecular basis of ectomycorrhizal truffle lifestyle.</title>
        <authorList>
            <person name="Murat C."/>
            <person name="Payen T."/>
            <person name="Noel B."/>
            <person name="Kuo A."/>
            <person name="Morin E."/>
            <person name="Chen J."/>
            <person name="Kohler A."/>
            <person name="Krizsan K."/>
            <person name="Balestrini R."/>
            <person name="Da Silva C."/>
            <person name="Montanini B."/>
            <person name="Hainaut M."/>
            <person name="Levati E."/>
            <person name="Barry K.W."/>
            <person name="Belfiori B."/>
            <person name="Cichocki N."/>
            <person name="Clum A."/>
            <person name="Dockter R.B."/>
            <person name="Fauchery L."/>
            <person name="Guy J."/>
            <person name="Iotti M."/>
            <person name="Le Tacon F."/>
            <person name="Lindquist E.A."/>
            <person name="Lipzen A."/>
            <person name="Malagnac F."/>
            <person name="Mello A."/>
            <person name="Molinier V."/>
            <person name="Miyauchi S."/>
            <person name="Poulain J."/>
            <person name="Riccioni C."/>
            <person name="Rubini A."/>
            <person name="Sitrit Y."/>
            <person name="Splivallo R."/>
            <person name="Traeger S."/>
            <person name="Wang M."/>
            <person name="Zifcakova L."/>
            <person name="Wipf D."/>
            <person name="Zambonelli A."/>
            <person name="Paolocci F."/>
            <person name="Nowrousian M."/>
            <person name="Ottonello S."/>
            <person name="Baldrian P."/>
            <person name="Spatafora J.W."/>
            <person name="Henrissat B."/>
            <person name="Nagy L.G."/>
            <person name="Aury J.M."/>
            <person name="Wincker P."/>
            <person name="Grigoriev I.V."/>
            <person name="Bonfante P."/>
            <person name="Martin F.M."/>
        </authorList>
    </citation>
    <scope>NUCLEOTIDE SEQUENCE [LARGE SCALE GENOMIC DNA]</scope>
    <source>
        <strain evidence="3 4">RN42</strain>
    </source>
</reference>
<protein>
    <submittedName>
        <fullName evidence="3">Uncharacterized protein</fullName>
    </submittedName>
</protein>
<feature type="compositionally biased region" description="Pro residues" evidence="2">
    <location>
        <begin position="147"/>
        <end position="166"/>
    </location>
</feature>
<feature type="compositionally biased region" description="Low complexity" evidence="2">
    <location>
        <begin position="23"/>
        <end position="33"/>
    </location>
</feature>
<feature type="compositionally biased region" description="Polar residues" evidence="2">
    <location>
        <begin position="75"/>
        <end position="102"/>
    </location>
</feature>
<feature type="region of interest" description="Disordered" evidence="2">
    <location>
        <begin position="1"/>
        <end position="289"/>
    </location>
</feature>
<dbReference type="STRING" id="1160509.A0A3N4I3Z8"/>
<feature type="compositionally biased region" description="Basic and acidic residues" evidence="2">
    <location>
        <begin position="1"/>
        <end position="10"/>
    </location>
</feature>
<evidence type="ECO:0000313" key="4">
    <source>
        <dbReference type="Proteomes" id="UP000275078"/>
    </source>
</evidence>
<keyword evidence="4" id="KW-1185">Reference proteome</keyword>
<feature type="compositionally biased region" description="Low complexity" evidence="2">
    <location>
        <begin position="244"/>
        <end position="270"/>
    </location>
</feature>
<gene>
    <name evidence="3" type="ORF">BJ508DRAFT_307674</name>
</gene>